<name>A0ABX7JGM7_9RHOB</name>
<protein>
    <recommendedName>
        <fullName evidence="4">IPT/TIG domain-containing protein</fullName>
    </recommendedName>
</protein>
<keyword evidence="3" id="KW-1185">Reference proteome</keyword>
<evidence type="ECO:0008006" key="4">
    <source>
        <dbReference type="Google" id="ProtNLM"/>
    </source>
</evidence>
<proteinExistence type="predicted"/>
<sequence length="76" mass="7984">MMPPKSPIAGNPTVISETDVPSGSVNPEETVVNIEGAGGTEDPVRIEGQNLTPSPDCVRYDWNGTAWVCTARSAGR</sequence>
<gene>
    <name evidence="2" type="ORF">JWJ88_09035</name>
</gene>
<evidence type="ECO:0000256" key="1">
    <source>
        <dbReference type="SAM" id="MobiDB-lite"/>
    </source>
</evidence>
<evidence type="ECO:0000313" key="3">
    <source>
        <dbReference type="Proteomes" id="UP000663629"/>
    </source>
</evidence>
<dbReference type="EMBL" id="CP070368">
    <property type="protein sequence ID" value="QRZ12751.1"/>
    <property type="molecule type" value="Genomic_DNA"/>
</dbReference>
<feature type="region of interest" description="Disordered" evidence="1">
    <location>
        <begin position="1"/>
        <end position="27"/>
    </location>
</feature>
<dbReference type="Proteomes" id="UP000663629">
    <property type="component" value="Chromosome 1"/>
</dbReference>
<evidence type="ECO:0000313" key="2">
    <source>
        <dbReference type="EMBL" id="QRZ12751.1"/>
    </source>
</evidence>
<accession>A0ABX7JGM7</accession>
<feature type="compositionally biased region" description="Polar residues" evidence="1">
    <location>
        <begin position="13"/>
        <end position="27"/>
    </location>
</feature>
<reference evidence="2 3" key="1">
    <citation type="submission" date="2021-02" db="EMBL/GenBank/DDBJ databases">
        <title>Paracoccus methylovroum sp.nov., a new methanol and methylamine utilizing methylotrophic denitrifer.</title>
        <authorList>
            <person name="Timsy T."/>
            <person name="Behrendt U."/>
            <person name="Ulrich A."/>
            <person name="Spanner T."/>
            <person name="Foesel B.U."/>
            <person name="Horn M.A."/>
            <person name="Kolb S."/>
        </authorList>
    </citation>
    <scope>NUCLEOTIDE SEQUENCE [LARGE SCALE GENOMIC DNA]</scope>
    <source>
        <strain evidence="2 3">H4-D09</strain>
    </source>
</reference>
<dbReference type="RefSeq" id="WP_205293778.1">
    <property type="nucleotide sequence ID" value="NZ_CP070368.1"/>
</dbReference>
<organism evidence="2 3">
    <name type="scientific">Paracoccus methylovorus</name>
    <dbReference type="NCBI Taxonomy" id="2812658"/>
    <lineage>
        <taxon>Bacteria</taxon>
        <taxon>Pseudomonadati</taxon>
        <taxon>Pseudomonadota</taxon>
        <taxon>Alphaproteobacteria</taxon>
        <taxon>Rhodobacterales</taxon>
        <taxon>Paracoccaceae</taxon>
        <taxon>Paracoccus</taxon>
    </lineage>
</organism>